<dbReference type="PANTHER" id="PTHR30097">
    <property type="entry name" value="CATION EFFLUX SYSTEM PROTEIN CUSB"/>
    <property type="match status" value="1"/>
</dbReference>
<dbReference type="Gene3D" id="2.40.420.20">
    <property type="match status" value="1"/>
</dbReference>
<keyword evidence="2" id="KW-0813">Transport</keyword>
<evidence type="ECO:0000313" key="7">
    <source>
        <dbReference type="Proteomes" id="UP000297549"/>
    </source>
</evidence>
<evidence type="ECO:0000259" key="5">
    <source>
        <dbReference type="Pfam" id="PF25954"/>
    </source>
</evidence>
<dbReference type="GO" id="GO:0022857">
    <property type="term" value="F:transmembrane transporter activity"/>
    <property type="evidence" value="ECO:0007669"/>
    <property type="project" value="InterPro"/>
</dbReference>
<feature type="signal peptide" evidence="4">
    <location>
        <begin position="1"/>
        <end position="28"/>
    </location>
</feature>
<dbReference type="SUPFAM" id="SSF111369">
    <property type="entry name" value="HlyD-like secretion proteins"/>
    <property type="match status" value="1"/>
</dbReference>
<comment type="caution">
    <text evidence="6">The sequence shown here is derived from an EMBL/GenBank/DDBJ whole genome shotgun (WGS) entry which is preliminary data.</text>
</comment>
<feature type="chain" id="PRO_5021402768" evidence="4">
    <location>
        <begin position="29"/>
        <end position="403"/>
    </location>
</feature>
<keyword evidence="4" id="KW-0732">Signal</keyword>
<name>A0A4Z0PU37_9BACT</name>
<feature type="coiled-coil region" evidence="3">
    <location>
        <begin position="131"/>
        <end position="158"/>
    </location>
</feature>
<gene>
    <name evidence="6" type="ORF">E5K00_13490</name>
</gene>
<dbReference type="GO" id="GO:0030313">
    <property type="term" value="C:cell envelope"/>
    <property type="evidence" value="ECO:0007669"/>
    <property type="project" value="TreeGrafter"/>
</dbReference>
<dbReference type="GO" id="GO:0016020">
    <property type="term" value="C:membrane"/>
    <property type="evidence" value="ECO:0007669"/>
    <property type="project" value="InterPro"/>
</dbReference>
<dbReference type="Gene3D" id="2.40.30.170">
    <property type="match status" value="1"/>
</dbReference>
<protein>
    <submittedName>
        <fullName evidence="6">Efflux RND transporter periplasmic adaptor subunit</fullName>
    </submittedName>
</protein>
<evidence type="ECO:0000256" key="1">
    <source>
        <dbReference type="ARBA" id="ARBA00009477"/>
    </source>
</evidence>
<dbReference type="Gene3D" id="1.10.287.470">
    <property type="entry name" value="Helix hairpin bin"/>
    <property type="match status" value="1"/>
</dbReference>
<dbReference type="InterPro" id="IPR058792">
    <property type="entry name" value="Beta-barrel_RND_2"/>
</dbReference>
<feature type="domain" description="CusB-like beta-barrel" evidence="5">
    <location>
        <begin position="247"/>
        <end position="321"/>
    </location>
</feature>
<keyword evidence="7" id="KW-1185">Reference proteome</keyword>
<dbReference type="PANTHER" id="PTHR30097:SF4">
    <property type="entry name" value="SLR6042 PROTEIN"/>
    <property type="match status" value="1"/>
</dbReference>
<dbReference type="InterPro" id="IPR051909">
    <property type="entry name" value="MFP_Cation_Efflux"/>
</dbReference>
<organism evidence="6 7">
    <name type="scientific">Hymenobacter aquaticus</name>
    <dbReference type="NCBI Taxonomy" id="1867101"/>
    <lineage>
        <taxon>Bacteria</taxon>
        <taxon>Pseudomonadati</taxon>
        <taxon>Bacteroidota</taxon>
        <taxon>Cytophagia</taxon>
        <taxon>Cytophagales</taxon>
        <taxon>Hymenobacteraceae</taxon>
        <taxon>Hymenobacter</taxon>
    </lineage>
</organism>
<dbReference type="InterPro" id="IPR006143">
    <property type="entry name" value="RND_pump_MFP"/>
</dbReference>
<sequence>MAASSSLFRMNRFSVASWALLLSSVGFSSCQSDSQAAKTAPPAAEAPAAPASPDQVTISAAQLAAAGIEIGGFTHKNMTTNVLANGVVDVPPQNRVSISPVMGGYVQRVDVLPGQQVKKGEVVAILRHPDYLRLQQEYLQARARLKFLSQELQRQQTLDAEDVGAKRKLQQAQADYATEQATERALAGQLRLLGLVPERLKASSLTPNVALTTPLSGFVKAVNINPGQYANPQDVLVEILNHADLHLELKVFEKDIARLRKNQKILFKVPSSAVQQEFSAHIYLIGQDFDGEARTVNVHAHLDDNKAPVLPGQYVAAQIQTGGARQPTLPEEAVIQAGELSYIFARVGKTGNHFRRYRVQTGPVQSGDVAIRPLDELPDTTQLVRRGAYFLEAELSKGQQQEE</sequence>
<dbReference type="AlphaFoldDB" id="A0A4Z0PU37"/>
<dbReference type="Pfam" id="PF25954">
    <property type="entry name" value="Beta-barrel_RND_2"/>
    <property type="match status" value="1"/>
</dbReference>
<evidence type="ECO:0000256" key="4">
    <source>
        <dbReference type="SAM" id="SignalP"/>
    </source>
</evidence>
<evidence type="ECO:0000256" key="3">
    <source>
        <dbReference type="SAM" id="Coils"/>
    </source>
</evidence>
<reference evidence="6 7" key="1">
    <citation type="submission" date="2019-04" db="EMBL/GenBank/DDBJ databases">
        <authorList>
            <person name="Feng G."/>
            <person name="Zhang J."/>
            <person name="Zhu H."/>
        </authorList>
    </citation>
    <scope>NUCLEOTIDE SEQUENCE [LARGE SCALE GENOMIC DNA]</scope>
    <source>
        <strain evidence="6 7">JCM 31653</strain>
    </source>
</reference>
<evidence type="ECO:0000313" key="6">
    <source>
        <dbReference type="EMBL" id="TGE21300.1"/>
    </source>
</evidence>
<dbReference type="EMBL" id="SRLC01000002">
    <property type="protein sequence ID" value="TGE21300.1"/>
    <property type="molecule type" value="Genomic_DNA"/>
</dbReference>
<dbReference type="GO" id="GO:0060003">
    <property type="term" value="P:copper ion export"/>
    <property type="evidence" value="ECO:0007669"/>
    <property type="project" value="TreeGrafter"/>
</dbReference>
<dbReference type="NCBIfam" id="TIGR01730">
    <property type="entry name" value="RND_mfp"/>
    <property type="match status" value="1"/>
</dbReference>
<evidence type="ECO:0000256" key="2">
    <source>
        <dbReference type="ARBA" id="ARBA00022448"/>
    </source>
</evidence>
<accession>A0A4Z0PU37</accession>
<comment type="similarity">
    <text evidence="1">Belongs to the membrane fusion protein (MFP) (TC 8.A.1) family.</text>
</comment>
<proteinExistence type="inferred from homology"/>
<dbReference type="OrthoDB" id="9814657at2"/>
<dbReference type="GO" id="GO:0015679">
    <property type="term" value="P:plasma membrane copper ion transport"/>
    <property type="evidence" value="ECO:0007669"/>
    <property type="project" value="TreeGrafter"/>
</dbReference>
<keyword evidence="3" id="KW-0175">Coiled coil</keyword>
<dbReference type="Proteomes" id="UP000297549">
    <property type="component" value="Unassembled WGS sequence"/>
</dbReference>